<evidence type="ECO:0000313" key="2">
    <source>
        <dbReference type="Proteomes" id="UP000257109"/>
    </source>
</evidence>
<evidence type="ECO:0000313" key="1">
    <source>
        <dbReference type="EMBL" id="RDX89155.1"/>
    </source>
</evidence>
<comment type="caution">
    <text evidence="1">The sequence shown here is derived from an EMBL/GenBank/DDBJ whole genome shotgun (WGS) entry which is preliminary data.</text>
</comment>
<dbReference type="AlphaFoldDB" id="A0A371GF37"/>
<gene>
    <name evidence="1" type="ORF">CR513_29148</name>
</gene>
<proteinExistence type="predicted"/>
<sequence length="161" mass="18342">MNMTFFNVKNKTFQKLISPRSSSEVANRRNRSNAFASDSGVLKSNSGDSNFDIANSNLDPSNSNPSNFNLANFDFDFGVNISQFSLHNMANNNRTLKELATPDVMYQPWCIQYPKLEQSQSYELKSRLIHLLPKFHALVGKNPYKHLKELHVVCSPSPWIE</sequence>
<organism evidence="1 2">
    <name type="scientific">Mucuna pruriens</name>
    <name type="common">Velvet bean</name>
    <name type="synonym">Dolichos pruriens</name>
    <dbReference type="NCBI Taxonomy" id="157652"/>
    <lineage>
        <taxon>Eukaryota</taxon>
        <taxon>Viridiplantae</taxon>
        <taxon>Streptophyta</taxon>
        <taxon>Embryophyta</taxon>
        <taxon>Tracheophyta</taxon>
        <taxon>Spermatophyta</taxon>
        <taxon>Magnoliopsida</taxon>
        <taxon>eudicotyledons</taxon>
        <taxon>Gunneridae</taxon>
        <taxon>Pentapetalae</taxon>
        <taxon>rosids</taxon>
        <taxon>fabids</taxon>
        <taxon>Fabales</taxon>
        <taxon>Fabaceae</taxon>
        <taxon>Papilionoideae</taxon>
        <taxon>50 kb inversion clade</taxon>
        <taxon>NPAAA clade</taxon>
        <taxon>indigoferoid/millettioid clade</taxon>
        <taxon>Phaseoleae</taxon>
        <taxon>Mucuna</taxon>
    </lineage>
</organism>
<dbReference type="OrthoDB" id="694103at2759"/>
<dbReference type="Proteomes" id="UP000257109">
    <property type="component" value="Unassembled WGS sequence"/>
</dbReference>
<accession>A0A371GF37</accession>
<name>A0A371GF37_MUCPR</name>
<dbReference type="EMBL" id="QJKJ01005752">
    <property type="protein sequence ID" value="RDX89155.1"/>
    <property type="molecule type" value="Genomic_DNA"/>
</dbReference>
<protein>
    <submittedName>
        <fullName evidence="1">Uncharacterized protein</fullName>
    </submittedName>
</protein>
<feature type="non-terminal residue" evidence="1">
    <location>
        <position position="1"/>
    </location>
</feature>
<reference evidence="1" key="1">
    <citation type="submission" date="2018-05" db="EMBL/GenBank/DDBJ databases">
        <title>Draft genome of Mucuna pruriens seed.</title>
        <authorList>
            <person name="Nnadi N.E."/>
            <person name="Vos R."/>
            <person name="Hasami M.H."/>
            <person name="Devisetty U.K."/>
            <person name="Aguiy J.C."/>
        </authorList>
    </citation>
    <scope>NUCLEOTIDE SEQUENCE [LARGE SCALE GENOMIC DNA]</scope>
    <source>
        <strain evidence="1">JCA_2017</strain>
    </source>
</reference>
<keyword evidence="2" id="KW-1185">Reference proteome</keyword>